<evidence type="ECO:0000313" key="3">
    <source>
        <dbReference type="EMBL" id="CAI9927057.1"/>
    </source>
</evidence>
<dbReference type="InterPro" id="IPR050836">
    <property type="entry name" value="SDS22/Internalin_LRR"/>
</dbReference>
<dbReference type="Proteomes" id="UP001642409">
    <property type="component" value="Unassembled WGS sequence"/>
</dbReference>
<gene>
    <name evidence="3" type="ORF">HINF_LOCUS14702</name>
    <name evidence="4" type="ORF">HINF_LOCUS1613</name>
</gene>
<keyword evidence="5" id="KW-1185">Reference proteome</keyword>
<dbReference type="PANTHER" id="PTHR46652:SF7">
    <property type="entry name" value="LEUCINE-RICH REPEAT AND IQ DOMAIN-CONTAINING PROTEIN 1"/>
    <property type="match status" value="1"/>
</dbReference>
<sequence>MQKYKVIISNVELQTLSEYNKTMIEKYQDKIEYGALSIERDPDFKSLDFIRFLKIYKLMIYTCENIIPKAESQSIKKLLIVNCNIQSIKDFQLENLEVLDIHNIYKQVESKTLTLEIIRFQKLKELYLGGCIIDIGPLSQKTRLTKLSLSDCSLRSTQVLQTLINLVELYLNDNKEIEITSLQYLTKLTKLSLASCGLVNLDALRPLKYLQELDIRWNQIVYVQPLTKLKYLSILDADNNMIIDIQTVKQHLNINIASNDQDQPTEDQIKATNKLRDINSPITFLKQICKQSRYIKQQNIIFRQKITQLLQITDVRHEQCLTQVTFLFQKMNTFGNEYVCQ</sequence>
<evidence type="ECO:0000256" key="2">
    <source>
        <dbReference type="ARBA" id="ARBA00022737"/>
    </source>
</evidence>
<evidence type="ECO:0000313" key="5">
    <source>
        <dbReference type="Proteomes" id="UP001642409"/>
    </source>
</evidence>
<dbReference type="EMBL" id="CATOUU010000380">
    <property type="protein sequence ID" value="CAI9927057.1"/>
    <property type="molecule type" value="Genomic_DNA"/>
</dbReference>
<reference evidence="3" key="1">
    <citation type="submission" date="2023-06" db="EMBL/GenBank/DDBJ databases">
        <authorList>
            <person name="Kurt Z."/>
        </authorList>
    </citation>
    <scope>NUCLEOTIDE SEQUENCE</scope>
</reference>
<dbReference type="PROSITE" id="PS51450">
    <property type="entry name" value="LRR"/>
    <property type="match status" value="1"/>
</dbReference>
<proteinExistence type="predicted"/>
<keyword evidence="2" id="KW-0677">Repeat</keyword>
<dbReference type="SUPFAM" id="SSF52058">
    <property type="entry name" value="L domain-like"/>
    <property type="match status" value="1"/>
</dbReference>
<dbReference type="AlphaFoldDB" id="A0AA86TU37"/>
<organism evidence="3">
    <name type="scientific">Hexamita inflata</name>
    <dbReference type="NCBI Taxonomy" id="28002"/>
    <lineage>
        <taxon>Eukaryota</taxon>
        <taxon>Metamonada</taxon>
        <taxon>Diplomonadida</taxon>
        <taxon>Hexamitidae</taxon>
        <taxon>Hexamitinae</taxon>
        <taxon>Hexamita</taxon>
    </lineage>
</organism>
<dbReference type="PANTHER" id="PTHR46652">
    <property type="entry name" value="LEUCINE-RICH REPEAT AND IQ DOMAIN-CONTAINING PROTEIN 1-RELATED"/>
    <property type="match status" value="1"/>
</dbReference>
<name>A0AA86TU37_9EUKA</name>
<dbReference type="EMBL" id="CAXDID020000003">
    <property type="protein sequence ID" value="CAL5971854.1"/>
    <property type="molecule type" value="Genomic_DNA"/>
</dbReference>
<reference evidence="4 5" key="2">
    <citation type="submission" date="2024-07" db="EMBL/GenBank/DDBJ databases">
        <authorList>
            <person name="Akdeniz Z."/>
        </authorList>
    </citation>
    <scope>NUCLEOTIDE SEQUENCE [LARGE SCALE GENOMIC DNA]</scope>
</reference>
<dbReference type="InterPro" id="IPR032675">
    <property type="entry name" value="LRR_dom_sf"/>
</dbReference>
<comment type="caution">
    <text evidence="3">The sequence shown here is derived from an EMBL/GenBank/DDBJ whole genome shotgun (WGS) entry which is preliminary data.</text>
</comment>
<evidence type="ECO:0000256" key="1">
    <source>
        <dbReference type="ARBA" id="ARBA00022614"/>
    </source>
</evidence>
<dbReference type="Gene3D" id="3.80.10.10">
    <property type="entry name" value="Ribonuclease Inhibitor"/>
    <property type="match status" value="1"/>
</dbReference>
<dbReference type="InterPro" id="IPR001611">
    <property type="entry name" value="Leu-rich_rpt"/>
</dbReference>
<protein>
    <submittedName>
        <fullName evidence="3">Internalin A</fullName>
    </submittedName>
    <submittedName>
        <fullName evidence="4">Internalin_A</fullName>
    </submittedName>
</protein>
<keyword evidence="1" id="KW-0433">Leucine-rich repeat</keyword>
<accession>A0AA86TU37</accession>
<evidence type="ECO:0000313" key="4">
    <source>
        <dbReference type="EMBL" id="CAL5971854.1"/>
    </source>
</evidence>